<dbReference type="AlphaFoldDB" id="A0A517MM11"/>
<evidence type="ECO:0000256" key="1">
    <source>
        <dbReference type="SAM" id="SignalP"/>
    </source>
</evidence>
<keyword evidence="3" id="KW-1185">Reference proteome</keyword>
<dbReference type="Proteomes" id="UP000320672">
    <property type="component" value="Chromosome"/>
</dbReference>
<evidence type="ECO:0000313" key="3">
    <source>
        <dbReference type="Proteomes" id="UP000320672"/>
    </source>
</evidence>
<dbReference type="KEGG" id="rml:FF011L_47220"/>
<feature type="chain" id="PRO_5022027243" evidence="1">
    <location>
        <begin position="22"/>
        <end position="130"/>
    </location>
</feature>
<name>A0A517MM11_9BACT</name>
<sequence precursor="true">MRVFKSFFQSCFVIVAAFGFALSPCSISRGGDWDVYNPETDDSYWNYSDISAEGQGPPGASFRVALYQGAVKIGEHNDDTEMWEGGWDHNFESPPPGWPSGNKTLKLYSRGANQQYTIEVAVPFKILVSQ</sequence>
<dbReference type="EMBL" id="CP036262">
    <property type="protein sequence ID" value="QDS95921.1"/>
    <property type="molecule type" value="Genomic_DNA"/>
</dbReference>
<accession>A0A517MM11</accession>
<proteinExistence type="predicted"/>
<organism evidence="2 3">
    <name type="scientific">Roseimaritima multifibrata</name>
    <dbReference type="NCBI Taxonomy" id="1930274"/>
    <lineage>
        <taxon>Bacteria</taxon>
        <taxon>Pseudomonadati</taxon>
        <taxon>Planctomycetota</taxon>
        <taxon>Planctomycetia</taxon>
        <taxon>Pirellulales</taxon>
        <taxon>Pirellulaceae</taxon>
        <taxon>Roseimaritima</taxon>
    </lineage>
</organism>
<keyword evidence="1" id="KW-0732">Signal</keyword>
<gene>
    <name evidence="2" type="ORF">FF011L_47220</name>
</gene>
<protein>
    <submittedName>
        <fullName evidence="2">Uncharacterized protein</fullName>
    </submittedName>
</protein>
<evidence type="ECO:0000313" key="2">
    <source>
        <dbReference type="EMBL" id="QDS95921.1"/>
    </source>
</evidence>
<reference evidence="2 3" key="1">
    <citation type="submission" date="2019-02" db="EMBL/GenBank/DDBJ databases">
        <title>Deep-cultivation of Planctomycetes and their phenomic and genomic characterization uncovers novel biology.</title>
        <authorList>
            <person name="Wiegand S."/>
            <person name="Jogler M."/>
            <person name="Boedeker C."/>
            <person name="Pinto D."/>
            <person name="Vollmers J."/>
            <person name="Rivas-Marin E."/>
            <person name="Kohn T."/>
            <person name="Peeters S.H."/>
            <person name="Heuer A."/>
            <person name="Rast P."/>
            <person name="Oberbeckmann S."/>
            <person name="Bunk B."/>
            <person name="Jeske O."/>
            <person name="Meyerdierks A."/>
            <person name="Storesund J.E."/>
            <person name="Kallscheuer N."/>
            <person name="Luecker S."/>
            <person name="Lage O.M."/>
            <person name="Pohl T."/>
            <person name="Merkel B.J."/>
            <person name="Hornburger P."/>
            <person name="Mueller R.-W."/>
            <person name="Bruemmer F."/>
            <person name="Labrenz M."/>
            <person name="Spormann A.M."/>
            <person name="Op den Camp H."/>
            <person name="Overmann J."/>
            <person name="Amann R."/>
            <person name="Jetten M.S.M."/>
            <person name="Mascher T."/>
            <person name="Medema M.H."/>
            <person name="Devos D.P."/>
            <person name="Kaster A.-K."/>
            <person name="Ovreas L."/>
            <person name="Rohde M."/>
            <person name="Galperin M.Y."/>
            <person name="Jogler C."/>
        </authorList>
    </citation>
    <scope>NUCLEOTIDE SEQUENCE [LARGE SCALE GENOMIC DNA]</scope>
    <source>
        <strain evidence="2 3">FF011L</strain>
    </source>
</reference>
<feature type="signal peptide" evidence="1">
    <location>
        <begin position="1"/>
        <end position="21"/>
    </location>
</feature>